<comment type="subcellular location">
    <subcellularLocation>
        <location evidence="1">Cell envelope</location>
    </subcellularLocation>
</comment>
<dbReference type="InterPro" id="IPR006143">
    <property type="entry name" value="RND_pump_MFP"/>
</dbReference>
<dbReference type="Gene3D" id="1.10.287.470">
    <property type="entry name" value="Helix hairpin bin"/>
    <property type="match status" value="1"/>
</dbReference>
<comment type="caution">
    <text evidence="9">The sequence shown here is derived from an EMBL/GenBank/DDBJ whole genome shotgun (WGS) entry which is preliminary data.</text>
</comment>
<proteinExistence type="inferred from homology"/>
<dbReference type="Pfam" id="PF25967">
    <property type="entry name" value="RND-MFP_C"/>
    <property type="match status" value="1"/>
</dbReference>
<protein>
    <submittedName>
        <fullName evidence="9">Efflux transporter, RND family, MFP subunit</fullName>
    </submittedName>
</protein>
<feature type="transmembrane region" description="Helical" evidence="5">
    <location>
        <begin position="12"/>
        <end position="30"/>
    </location>
</feature>
<dbReference type="GO" id="GO:0030313">
    <property type="term" value="C:cell envelope"/>
    <property type="evidence" value="ECO:0007669"/>
    <property type="project" value="UniProtKB-SubCell"/>
</dbReference>
<dbReference type="GO" id="GO:0016020">
    <property type="term" value="C:membrane"/>
    <property type="evidence" value="ECO:0007669"/>
    <property type="project" value="InterPro"/>
</dbReference>
<feature type="domain" description="Multidrug resistance protein MdtA-like C-terminal permuted SH3" evidence="7">
    <location>
        <begin position="540"/>
        <end position="569"/>
    </location>
</feature>
<organism evidence="9 10">
    <name type="scientific">Candidatus Wolfebacteria bacterium GW2011_GWA2_47_9b</name>
    <dbReference type="NCBI Taxonomy" id="1619005"/>
    <lineage>
        <taxon>Bacteria</taxon>
        <taxon>Candidatus Wolfeibacteriota</taxon>
    </lineage>
</organism>
<dbReference type="Pfam" id="PF25917">
    <property type="entry name" value="BSH_RND"/>
    <property type="match status" value="1"/>
</dbReference>
<dbReference type="NCBIfam" id="TIGR01730">
    <property type="entry name" value="RND_mfp"/>
    <property type="match status" value="1"/>
</dbReference>
<dbReference type="InterPro" id="IPR058625">
    <property type="entry name" value="MdtA-like_BSH"/>
</dbReference>
<dbReference type="GO" id="GO:0022857">
    <property type="term" value="F:transmembrane transporter activity"/>
    <property type="evidence" value="ECO:0007669"/>
    <property type="project" value="InterPro"/>
</dbReference>
<feature type="domain" description="Multidrug resistance protein MdtA-like barrel-sandwich hybrid" evidence="6">
    <location>
        <begin position="66"/>
        <end position="411"/>
    </location>
</feature>
<keyword evidence="3 4" id="KW-0175">Coiled coil</keyword>
<evidence type="ECO:0000259" key="7">
    <source>
        <dbReference type="Pfam" id="PF25967"/>
    </source>
</evidence>
<evidence type="ECO:0000256" key="3">
    <source>
        <dbReference type="ARBA" id="ARBA00023054"/>
    </source>
</evidence>
<evidence type="ECO:0000259" key="8">
    <source>
        <dbReference type="Pfam" id="PF25990"/>
    </source>
</evidence>
<comment type="similarity">
    <text evidence="2">Belongs to the membrane fusion protein (MFP) (TC 8.A.1) family.</text>
</comment>
<dbReference type="PANTHER" id="PTHR32347:SF23">
    <property type="entry name" value="BLL5650 PROTEIN"/>
    <property type="match status" value="1"/>
</dbReference>
<evidence type="ECO:0000259" key="6">
    <source>
        <dbReference type="Pfam" id="PF25917"/>
    </source>
</evidence>
<feature type="domain" description="YknX-like beta-barrel" evidence="8">
    <location>
        <begin position="419"/>
        <end position="490"/>
    </location>
</feature>
<dbReference type="Pfam" id="PF25990">
    <property type="entry name" value="Beta-barrel_YknX"/>
    <property type="match status" value="1"/>
</dbReference>
<dbReference type="Gene3D" id="2.40.420.20">
    <property type="match status" value="1"/>
</dbReference>
<keyword evidence="5" id="KW-0812">Transmembrane</keyword>
<keyword evidence="5" id="KW-0472">Membrane</keyword>
<dbReference type="InterPro" id="IPR058636">
    <property type="entry name" value="Beta-barrel_YknX"/>
</dbReference>
<gene>
    <name evidence="9" type="ORF">UY19_C0014G0050</name>
</gene>
<dbReference type="Gene3D" id="2.40.30.170">
    <property type="match status" value="1"/>
</dbReference>
<evidence type="ECO:0000313" key="9">
    <source>
        <dbReference type="EMBL" id="KKU89450.1"/>
    </source>
</evidence>
<keyword evidence="5" id="KW-1133">Transmembrane helix</keyword>
<name>A0A0G1X4T7_9BACT</name>
<evidence type="ECO:0000313" key="10">
    <source>
        <dbReference type="Proteomes" id="UP000033882"/>
    </source>
</evidence>
<sequence>MQHIKKYISAHKIISVTSIIVLALFAYWGYGKLTDTSTEPRYVTALTETGSIITSISGTGQVSASNQVELKSRASGDIVAINVVNGQEVGTGALIAQLDAREAQKVVRDAEVNLQSAKLSLEKLKKPANNLSVIQAENALAQAQQTKQNAEDDLKKAYDDGFNGIANTFLDLPTIMTGLDDIFFDATIDQGMPNINWYINQTSLQIVGEREKANQYQNDFYAGYNASRTTYAKNFDNYKAASRTSSTQIMETLVDETYTTTRTIADAVKTGNNLIDFVKDSLTKNNVNATIPATVDAHKSTLNTYTGTTNTHLLNLLATKNTIKNSKDAITNADRTIAEKTEYIADLKAGTDQLDLQAQELIVRQRENALLDAREKLADYYIRAPFAGTIATLTVKRSDTLSSGTSIATLITKQKIAEISLNEVDVAKVKVGQKTTLNFDAVEELSISGSVAEIDTVGTVSQGVVTYTVKIGFDTQDDRIKPGMSVSASIIIDMKQDVLTVPNSAIKTQGELSYVEIFEVPLENATGTQGVIASATPIRRPVTIGIANDTTTEIVSGLKEGDQIITRTITTTSATTQTAPSLFPTGSGRMSR</sequence>
<accession>A0A0G1X4T7</accession>
<evidence type="ECO:0000256" key="5">
    <source>
        <dbReference type="SAM" id="Phobius"/>
    </source>
</evidence>
<evidence type="ECO:0000256" key="4">
    <source>
        <dbReference type="SAM" id="Coils"/>
    </source>
</evidence>
<dbReference type="SUPFAM" id="SSF111369">
    <property type="entry name" value="HlyD-like secretion proteins"/>
    <property type="match status" value="1"/>
</dbReference>
<dbReference type="Gene3D" id="2.40.50.100">
    <property type="match status" value="1"/>
</dbReference>
<dbReference type="PANTHER" id="PTHR32347">
    <property type="entry name" value="EFFLUX SYSTEM COMPONENT YKNX-RELATED"/>
    <property type="match status" value="1"/>
</dbReference>
<feature type="coiled-coil region" evidence="4">
    <location>
        <begin position="100"/>
        <end position="160"/>
    </location>
</feature>
<dbReference type="InterPro" id="IPR058627">
    <property type="entry name" value="MdtA-like_C"/>
</dbReference>
<evidence type="ECO:0000256" key="1">
    <source>
        <dbReference type="ARBA" id="ARBA00004196"/>
    </source>
</evidence>
<dbReference type="InterPro" id="IPR050465">
    <property type="entry name" value="UPF0194_transport"/>
</dbReference>
<dbReference type="AlphaFoldDB" id="A0A0G1X4T7"/>
<dbReference type="EMBL" id="LCPB01000014">
    <property type="protein sequence ID" value="KKU89450.1"/>
    <property type="molecule type" value="Genomic_DNA"/>
</dbReference>
<dbReference type="Proteomes" id="UP000033882">
    <property type="component" value="Unassembled WGS sequence"/>
</dbReference>
<evidence type="ECO:0000256" key="2">
    <source>
        <dbReference type="ARBA" id="ARBA00009477"/>
    </source>
</evidence>
<reference evidence="9 10" key="1">
    <citation type="journal article" date="2015" name="Nature">
        <title>rRNA introns, odd ribosomes, and small enigmatic genomes across a large radiation of phyla.</title>
        <authorList>
            <person name="Brown C.T."/>
            <person name="Hug L.A."/>
            <person name="Thomas B.C."/>
            <person name="Sharon I."/>
            <person name="Castelle C.J."/>
            <person name="Singh A."/>
            <person name="Wilkins M.J."/>
            <person name="Williams K.H."/>
            <person name="Banfield J.F."/>
        </authorList>
    </citation>
    <scope>NUCLEOTIDE SEQUENCE [LARGE SCALE GENOMIC DNA]</scope>
</reference>